<dbReference type="InterPro" id="IPR050783">
    <property type="entry name" value="Oxylipin_biosynth_metab"/>
</dbReference>
<dbReference type="Pfam" id="PF00067">
    <property type="entry name" value="p450"/>
    <property type="match status" value="1"/>
</dbReference>
<reference evidence="9" key="1">
    <citation type="journal article" date="2020" name="Stud. Mycol.">
        <title>101 Dothideomycetes genomes: a test case for predicting lifestyles and emergence of pathogens.</title>
        <authorList>
            <person name="Haridas S."/>
            <person name="Albert R."/>
            <person name="Binder M."/>
            <person name="Bloem J."/>
            <person name="Labutti K."/>
            <person name="Salamov A."/>
            <person name="Andreopoulos B."/>
            <person name="Baker S."/>
            <person name="Barry K."/>
            <person name="Bills G."/>
            <person name="Bluhm B."/>
            <person name="Cannon C."/>
            <person name="Castanera R."/>
            <person name="Culley D."/>
            <person name="Daum C."/>
            <person name="Ezra D."/>
            <person name="Gonzalez J."/>
            <person name="Henrissat B."/>
            <person name="Kuo A."/>
            <person name="Liang C."/>
            <person name="Lipzen A."/>
            <person name="Lutzoni F."/>
            <person name="Magnuson J."/>
            <person name="Mondo S."/>
            <person name="Nolan M."/>
            <person name="Ohm R."/>
            <person name="Pangilinan J."/>
            <person name="Park H.-J."/>
            <person name="Ramirez L."/>
            <person name="Alfaro M."/>
            <person name="Sun H."/>
            <person name="Tritt A."/>
            <person name="Yoshinaga Y."/>
            <person name="Zwiers L.-H."/>
            <person name="Turgeon B."/>
            <person name="Goodwin S."/>
            <person name="Spatafora J."/>
            <person name="Crous P."/>
            <person name="Grigoriev I."/>
        </authorList>
    </citation>
    <scope>NUCLEOTIDE SEQUENCE</scope>
    <source>
        <strain evidence="9">Tuck. ex Michener</strain>
    </source>
</reference>
<keyword evidence="3 7" id="KW-0479">Metal-binding</keyword>
<dbReference type="OrthoDB" id="823504at2759"/>
<evidence type="ECO:0000256" key="1">
    <source>
        <dbReference type="ARBA" id="ARBA00011881"/>
    </source>
</evidence>
<dbReference type="GO" id="GO:0006631">
    <property type="term" value="P:fatty acid metabolic process"/>
    <property type="evidence" value="ECO:0007669"/>
    <property type="project" value="UniProtKB-ARBA"/>
</dbReference>
<dbReference type="Pfam" id="PF03098">
    <property type="entry name" value="An_peroxidase"/>
    <property type="match status" value="2"/>
</dbReference>
<dbReference type="GO" id="GO:0005506">
    <property type="term" value="F:iron ion binding"/>
    <property type="evidence" value="ECO:0007669"/>
    <property type="project" value="InterPro"/>
</dbReference>
<keyword evidence="9" id="KW-0575">Peroxidase</keyword>
<dbReference type="PANTHER" id="PTHR11903:SF37">
    <property type="entry name" value="PSI-PRODUCING OXYGENASE A"/>
    <property type="match status" value="1"/>
</dbReference>
<dbReference type="GO" id="GO:0020037">
    <property type="term" value="F:heme binding"/>
    <property type="evidence" value="ECO:0007669"/>
    <property type="project" value="InterPro"/>
</dbReference>
<dbReference type="PANTHER" id="PTHR11903">
    <property type="entry name" value="PROSTAGLANDIN G/H SYNTHASE"/>
    <property type="match status" value="1"/>
</dbReference>
<dbReference type="AlphaFoldDB" id="A0A6A6HF09"/>
<dbReference type="GO" id="GO:0051213">
    <property type="term" value="F:dioxygenase activity"/>
    <property type="evidence" value="ECO:0007669"/>
    <property type="project" value="UniProtKB-KW"/>
</dbReference>
<keyword evidence="2 7" id="KW-0349">Heme</keyword>
<comment type="subunit">
    <text evidence="1">Homotetramer.</text>
</comment>
<dbReference type="SUPFAM" id="SSF48113">
    <property type="entry name" value="Heme-dependent peroxidases"/>
    <property type="match status" value="1"/>
</dbReference>
<protein>
    <submittedName>
        <fullName evidence="9">Heme peroxidase</fullName>
    </submittedName>
</protein>
<dbReference type="InterPro" id="IPR001128">
    <property type="entry name" value="Cyt_P450"/>
</dbReference>
<dbReference type="PROSITE" id="PS50292">
    <property type="entry name" value="PEROXIDASE_3"/>
    <property type="match status" value="1"/>
</dbReference>
<evidence type="ECO:0000313" key="10">
    <source>
        <dbReference type="Proteomes" id="UP000800092"/>
    </source>
</evidence>
<dbReference type="Gene3D" id="1.10.640.10">
    <property type="entry name" value="Haem peroxidase domain superfamily, animal type"/>
    <property type="match status" value="1"/>
</dbReference>
<gene>
    <name evidence="9" type="ORF">EV356DRAFT_481763</name>
</gene>
<dbReference type="GO" id="GO:0016705">
    <property type="term" value="F:oxidoreductase activity, acting on paired donors, with incorporation or reduction of molecular oxygen"/>
    <property type="evidence" value="ECO:0007669"/>
    <property type="project" value="InterPro"/>
</dbReference>
<dbReference type="Proteomes" id="UP000800092">
    <property type="component" value="Unassembled WGS sequence"/>
</dbReference>
<accession>A0A6A6HF09</accession>
<dbReference type="InterPro" id="IPR036396">
    <property type="entry name" value="Cyt_P450_sf"/>
</dbReference>
<keyword evidence="10" id="KW-1185">Reference proteome</keyword>
<dbReference type="CDD" id="cd09817">
    <property type="entry name" value="linoleate_diol_synthase_like"/>
    <property type="match status" value="1"/>
</dbReference>
<feature type="binding site" description="axial binding residue" evidence="7">
    <location>
        <position position="378"/>
    </location>
    <ligand>
        <name>heme b</name>
        <dbReference type="ChEBI" id="CHEBI:60344"/>
    </ligand>
    <ligandPart>
        <name>Fe</name>
        <dbReference type="ChEBI" id="CHEBI:18248"/>
    </ligandPart>
</feature>
<sequence>MSYGQEALPNGNITPSHTRGEGHLDDFMTLLHARQSAMPTQTGDGTYVPEDPRDHPFSGIEKFLDTVSNLPSTEDLETLKNLIHLRITGEPWDDRKYVMEGLIQLAAKRPSGDPLGTKLTNGFITQLWNDLQHPPQSYLGKEFQYRRADGSGNSILYPHIGAANTPYARSVQPRTVQPAALPDPGVLFDSLLARQKHEPHPSGISSMLFYLATIIIHDLFRTDHQNFANSKTSSYLDLSPLYGSVWEEQEKVRAFQDGKLKPDCFSEVRILSFPPGVGALLIMFNRFHNYVVEQLALIDENGRFSRSKQRDEDLFQTGRLITCGLYVSIILGDYLRTIMNLNRTNAKWMIDPRTDIDNLPKGHGNQVSAEFNLVYRWHSAVSKRDVEFTEEYFQKLFPGKAVEQIEERELLQRLSILENKLLAQDPEERDFHGLERTDGKFSDDDLVKIIKERIEDCGNEFGARTVPSVFKAVEALGIKQARAWNLSTLNEFRKHFNLTTYKTFEEINPDPYVADQLKHLYDHPDNVEIYPGLAVEGKKKVTVPGSGLVPPFTIARALFSDATAVIRGDRFYSIEHTPKQLTNWGYAEQDADMEIDNGCCFYKLFQRAFPNHFRQDSMWAHYPLTIPEEMRKILVDLETIDNYTTDGPKRMPPRKVISSYEAAKNVLGDENTFKVTWGEAIECLGGPAAKEFALVGDGPTNPQSQDLMQRVLYPEGWEAEVKTYFEKITAKLLHDKSHPIANLPQADIIRDIGNLAPLHFISELFCIPIKTPEHPHVPFTEAELYEIMAACYISFFFDPDPEHSFDLRQRARPGLRLLAHEIQTNIVSLRDTGLVSRLLHALPWMHKEHRTLTSYGPECINRLLESGRDVRHLVWTNVIWSAAGIVVHYGALFAQAVEYFLGPGKEHMGRLSELARQDGEDADKELLGYFLEATRLANESGVVREVAQDTTIMDVGKEVKFEIGDRVLVNVKAASRDGTAFENPDTFDPHRDPDSYIHLGFGPGREGLGAPMAKVALTAMFKTVMKLDNLQPMPGPQGQIKKVLRKFGREDGEFRYHLSVGTNSSLGEKVAKVVEGKGNEVVKEEEERKEGYHVYMTNTWDMYFPFPTSECSSKFRCRPKVVILSGLESMLTSFSNESKVDRGYSVLSL</sequence>
<evidence type="ECO:0000256" key="3">
    <source>
        <dbReference type="ARBA" id="ARBA00022723"/>
    </source>
</evidence>
<dbReference type="GO" id="GO:0004497">
    <property type="term" value="F:monooxygenase activity"/>
    <property type="evidence" value="ECO:0007669"/>
    <property type="project" value="InterPro"/>
</dbReference>
<evidence type="ECO:0000256" key="4">
    <source>
        <dbReference type="ARBA" id="ARBA00022964"/>
    </source>
</evidence>
<dbReference type="SUPFAM" id="SSF48264">
    <property type="entry name" value="Cytochrome P450"/>
    <property type="match status" value="1"/>
</dbReference>
<dbReference type="CDD" id="cd20612">
    <property type="entry name" value="CYP_LDS-like_C"/>
    <property type="match status" value="1"/>
</dbReference>
<dbReference type="GO" id="GO:0004601">
    <property type="term" value="F:peroxidase activity"/>
    <property type="evidence" value="ECO:0007669"/>
    <property type="project" value="UniProtKB-KW"/>
</dbReference>
<evidence type="ECO:0000256" key="8">
    <source>
        <dbReference type="SAM" id="MobiDB-lite"/>
    </source>
</evidence>
<evidence type="ECO:0000313" key="9">
    <source>
        <dbReference type="EMBL" id="KAF2236511.1"/>
    </source>
</evidence>
<dbReference type="InterPro" id="IPR010255">
    <property type="entry name" value="Haem_peroxidase_sf"/>
</dbReference>
<keyword evidence="6 7" id="KW-0408">Iron</keyword>
<dbReference type="InterPro" id="IPR034812">
    <property type="entry name" value="Ppo-like_N"/>
</dbReference>
<organism evidence="9 10">
    <name type="scientific">Viridothelium virens</name>
    <name type="common">Speckled blister lichen</name>
    <name type="synonym">Trypethelium virens</name>
    <dbReference type="NCBI Taxonomy" id="1048519"/>
    <lineage>
        <taxon>Eukaryota</taxon>
        <taxon>Fungi</taxon>
        <taxon>Dikarya</taxon>
        <taxon>Ascomycota</taxon>
        <taxon>Pezizomycotina</taxon>
        <taxon>Dothideomycetes</taxon>
        <taxon>Dothideomycetes incertae sedis</taxon>
        <taxon>Trypetheliales</taxon>
        <taxon>Trypetheliaceae</taxon>
        <taxon>Viridothelium</taxon>
    </lineage>
</organism>
<dbReference type="EMBL" id="ML991784">
    <property type="protein sequence ID" value="KAF2236511.1"/>
    <property type="molecule type" value="Genomic_DNA"/>
</dbReference>
<evidence type="ECO:0000256" key="6">
    <source>
        <dbReference type="ARBA" id="ARBA00023004"/>
    </source>
</evidence>
<evidence type="ECO:0000256" key="5">
    <source>
        <dbReference type="ARBA" id="ARBA00023002"/>
    </source>
</evidence>
<dbReference type="Gene3D" id="1.10.630.10">
    <property type="entry name" value="Cytochrome P450"/>
    <property type="match status" value="1"/>
</dbReference>
<proteinExistence type="predicted"/>
<keyword evidence="4" id="KW-0223">Dioxygenase</keyword>
<evidence type="ECO:0000256" key="2">
    <source>
        <dbReference type="ARBA" id="ARBA00022617"/>
    </source>
</evidence>
<feature type="region of interest" description="Disordered" evidence="8">
    <location>
        <begin position="1"/>
        <end position="23"/>
    </location>
</feature>
<dbReference type="InterPro" id="IPR037120">
    <property type="entry name" value="Haem_peroxidase_sf_animal"/>
</dbReference>
<dbReference type="InterPro" id="IPR019791">
    <property type="entry name" value="Haem_peroxidase_animal"/>
</dbReference>
<keyword evidence="5" id="KW-0560">Oxidoreductase</keyword>
<name>A0A6A6HF09_VIRVR</name>
<dbReference type="GO" id="GO:0006979">
    <property type="term" value="P:response to oxidative stress"/>
    <property type="evidence" value="ECO:0007669"/>
    <property type="project" value="InterPro"/>
</dbReference>
<evidence type="ECO:0000256" key="7">
    <source>
        <dbReference type="PIRSR" id="PIRSR619791-2"/>
    </source>
</evidence>